<reference evidence="1 2" key="1">
    <citation type="submission" date="2014-08" db="EMBL/GenBank/DDBJ databases">
        <authorList>
            <person name="Moulin Lionel"/>
        </authorList>
    </citation>
    <scope>NUCLEOTIDE SEQUENCE [LARGE SCALE GENOMIC DNA]</scope>
</reference>
<protein>
    <submittedName>
        <fullName evidence="1">Uncharacterized protein</fullName>
    </submittedName>
</protein>
<evidence type="ECO:0000313" key="2">
    <source>
        <dbReference type="Proteomes" id="UP000046122"/>
    </source>
</evidence>
<dbReference type="PANTHER" id="PTHR47328:SF1">
    <property type="entry name" value="RUTC FAMILY PROTEIN YOAB"/>
    <property type="match status" value="1"/>
</dbReference>
<dbReference type="Gene3D" id="3.30.1330.40">
    <property type="entry name" value="RutC-like"/>
    <property type="match status" value="1"/>
</dbReference>
<name>A0A090GH40_MESPL</name>
<organism evidence="1 2">
    <name type="scientific">Mesorhizobium plurifarium</name>
    <dbReference type="NCBI Taxonomy" id="69974"/>
    <lineage>
        <taxon>Bacteria</taxon>
        <taxon>Pseudomonadati</taxon>
        <taxon>Pseudomonadota</taxon>
        <taxon>Alphaproteobacteria</taxon>
        <taxon>Hyphomicrobiales</taxon>
        <taxon>Phyllobacteriaceae</taxon>
        <taxon>Mesorhizobium</taxon>
    </lineage>
</organism>
<proteinExistence type="predicted"/>
<dbReference type="InterPro" id="IPR006175">
    <property type="entry name" value="YjgF/YER057c/UK114"/>
</dbReference>
<accession>A0A090GH40</accession>
<evidence type="ECO:0000313" key="1">
    <source>
        <dbReference type="EMBL" id="CDX62040.1"/>
    </source>
</evidence>
<sequence>MAKIERHQKDEKLSRIVVHKGTIYLSGLTADDRKADTAGQTRQILQKADALLKSVGADRSRLLCAQIWLKDVADFDAMNKAWVVWLDGAEPPARYGRSKLRVARYPCRNTAYRRRLLISGVR</sequence>
<dbReference type="PANTHER" id="PTHR47328">
    <property type="match status" value="1"/>
</dbReference>
<dbReference type="InterPro" id="IPR035959">
    <property type="entry name" value="RutC-like_sf"/>
</dbReference>
<dbReference type="Proteomes" id="UP000046122">
    <property type="component" value="Unassembled WGS sequence"/>
</dbReference>
<dbReference type="CDD" id="cd06150">
    <property type="entry name" value="YjgF_YER057c_UK114_like_2"/>
    <property type="match status" value="1"/>
</dbReference>
<gene>
    <name evidence="1" type="ORF">MPL3365_70222</name>
</gene>
<dbReference type="AlphaFoldDB" id="A0A090GH40"/>
<dbReference type="InterPro" id="IPR035709">
    <property type="entry name" value="YoaB-like"/>
</dbReference>
<dbReference type="EMBL" id="CCNE01000065">
    <property type="protein sequence ID" value="CDX62040.1"/>
    <property type="molecule type" value="Genomic_DNA"/>
</dbReference>
<dbReference type="SUPFAM" id="SSF55298">
    <property type="entry name" value="YjgF-like"/>
    <property type="match status" value="1"/>
</dbReference>
<dbReference type="Pfam" id="PF01042">
    <property type="entry name" value="Ribonuc_L-PSP"/>
    <property type="match status" value="1"/>
</dbReference>